<protein>
    <submittedName>
        <fullName evidence="2">Uncharacterized protein</fullName>
    </submittedName>
</protein>
<sequence>MTRFRLEELFPHEENSETRDPEIYDIKSPHDNNNESNEESDSQSTIAQNEDIIPTKKRLSRPSKRNAASCNSILQTIDEHFKKPKVKEDRYDICGKNVSFKLRDMSSKTQQLLAEKLINEVLFMAEMNQLTLSHTISASSFSAIATQYPNISF</sequence>
<keyword evidence="3" id="KW-1185">Reference proteome</keyword>
<name>A0ABD1FCB3_HYPHA</name>
<accession>A0ABD1FCB3</accession>
<evidence type="ECO:0000313" key="2">
    <source>
        <dbReference type="EMBL" id="KAL1516263.1"/>
    </source>
</evidence>
<dbReference type="Proteomes" id="UP001566132">
    <property type="component" value="Unassembled WGS sequence"/>
</dbReference>
<dbReference type="AlphaFoldDB" id="A0ABD1FCB3"/>
<comment type="caution">
    <text evidence="2">The sequence shown here is derived from an EMBL/GenBank/DDBJ whole genome shotgun (WGS) entry which is preliminary data.</text>
</comment>
<gene>
    <name evidence="2" type="ORF">ABEB36_000182</name>
</gene>
<dbReference type="EMBL" id="JBDJPC010000001">
    <property type="protein sequence ID" value="KAL1516263.1"/>
    <property type="molecule type" value="Genomic_DNA"/>
</dbReference>
<proteinExistence type="predicted"/>
<feature type="compositionally biased region" description="Basic residues" evidence="1">
    <location>
        <begin position="55"/>
        <end position="64"/>
    </location>
</feature>
<evidence type="ECO:0000313" key="3">
    <source>
        <dbReference type="Proteomes" id="UP001566132"/>
    </source>
</evidence>
<organism evidence="2 3">
    <name type="scientific">Hypothenemus hampei</name>
    <name type="common">Coffee berry borer</name>
    <dbReference type="NCBI Taxonomy" id="57062"/>
    <lineage>
        <taxon>Eukaryota</taxon>
        <taxon>Metazoa</taxon>
        <taxon>Ecdysozoa</taxon>
        <taxon>Arthropoda</taxon>
        <taxon>Hexapoda</taxon>
        <taxon>Insecta</taxon>
        <taxon>Pterygota</taxon>
        <taxon>Neoptera</taxon>
        <taxon>Endopterygota</taxon>
        <taxon>Coleoptera</taxon>
        <taxon>Polyphaga</taxon>
        <taxon>Cucujiformia</taxon>
        <taxon>Curculionidae</taxon>
        <taxon>Scolytinae</taxon>
        <taxon>Hypothenemus</taxon>
    </lineage>
</organism>
<evidence type="ECO:0000256" key="1">
    <source>
        <dbReference type="SAM" id="MobiDB-lite"/>
    </source>
</evidence>
<reference evidence="2 3" key="1">
    <citation type="submission" date="2024-05" db="EMBL/GenBank/DDBJ databases">
        <title>Genetic variation in Jamaican populations of the coffee berry borer (Hypothenemus hampei).</title>
        <authorList>
            <person name="Errbii M."/>
            <person name="Myrie A."/>
        </authorList>
    </citation>
    <scope>NUCLEOTIDE SEQUENCE [LARGE SCALE GENOMIC DNA]</scope>
    <source>
        <strain evidence="2">JA-Hopewell-2020-01-JO</strain>
        <tissue evidence="2">Whole body</tissue>
    </source>
</reference>
<feature type="region of interest" description="Disordered" evidence="1">
    <location>
        <begin position="1"/>
        <end position="66"/>
    </location>
</feature>
<feature type="compositionally biased region" description="Basic and acidic residues" evidence="1">
    <location>
        <begin position="1"/>
        <end position="33"/>
    </location>
</feature>